<keyword evidence="1" id="KW-0863">Zinc-finger</keyword>
<dbReference type="PANTHER" id="PTHR31286">
    <property type="entry name" value="GLYCINE-RICH CELL WALL STRUCTURAL PROTEIN 1.8-LIKE"/>
    <property type="match status" value="1"/>
</dbReference>
<keyword evidence="4" id="KW-1185">Reference proteome</keyword>
<keyword evidence="1" id="KW-0862">Zinc</keyword>
<dbReference type="Proteomes" id="UP000596661">
    <property type="component" value="Chromosome 2"/>
</dbReference>
<evidence type="ECO:0000313" key="4">
    <source>
        <dbReference type="Proteomes" id="UP000596661"/>
    </source>
</evidence>
<evidence type="ECO:0000313" key="3">
    <source>
        <dbReference type="EnsemblPlants" id="cds.evm.model.02.520"/>
    </source>
</evidence>
<dbReference type="Gramene" id="evm.model.02.520">
    <property type="protein sequence ID" value="cds.evm.model.02.520"/>
    <property type="gene ID" value="evm.TU.02.520"/>
</dbReference>
<evidence type="ECO:0000256" key="1">
    <source>
        <dbReference type="PROSITE-ProRule" id="PRU00047"/>
    </source>
</evidence>
<dbReference type="InterPro" id="IPR040256">
    <property type="entry name" value="At4g02000-like"/>
</dbReference>
<dbReference type="InterPro" id="IPR001878">
    <property type="entry name" value="Znf_CCHC"/>
</dbReference>
<dbReference type="AlphaFoldDB" id="A0A803P1F1"/>
<reference evidence="3" key="1">
    <citation type="submission" date="2018-11" db="EMBL/GenBank/DDBJ databases">
        <authorList>
            <person name="Grassa J C."/>
        </authorList>
    </citation>
    <scope>NUCLEOTIDE SEQUENCE [LARGE SCALE GENOMIC DNA]</scope>
</reference>
<evidence type="ECO:0000259" key="2">
    <source>
        <dbReference type="PROSITE" id="PS50158"/>
    </source>
</evidence>
<feature type="domain" description="CCHC-type" evidence="2">
    <location>
        <begin position="171"/>
        <end position="186"/>
    </location>
</feature>
<dbReference type="EMBL" id="UZAU01000115">
    <property type="status" value="NOT_ANNOTATED_CDS"/>
    <property type="molecule type" value="Genomic_DNA"/>
</dbReference>
<dbReference type="GO" id="GO:0003676">
    <property type="term" value="F:nucleic acid binding"/>
    <property type="evidence" value="ECO:0007669"/>
    <property type="project" value="InterPro"/>
</dbReference>
<reference evidence="3" key="2">
    <citation type="submission" date="2021-03" db="UniProtKB">
        <authorList>
            <consortium name="EnsemblPlants"/>
        </authorList>
    </citation>
    <scope>IDENTIFICATION</scope>
</reference>
<name>A0A803P1F1_CANSA</name>
<keyword evidence="1" id="KW-0479">Metal-binding</keyword>
<sequence>MEDLAKSFSAALHLTDTENTIHSLAEHVDPNEGLPPAPPQFHLMATLFTTKNFNHNALKTTEKHRKGWLPIPDTDSTLSPETMRKIPFWVQIHNIPFSRRSISLAKLLGQITGTLLEIHQPSLLETWGSYMRVRIMFDVTKPLPRGIPIVFPGLASPTWLELKYEDIPDHCYYCGRLGHSYPSCTEYMRASDESTQPPPLPYENVLRGTSRPNHGPFGILPNPLIINSPTIRDGAHSGPHGDIPSTRRLLLAAMMCHRRHREEESIHPSAVSKAVAHGGEWREEILKRPEDLTRGGDVVEVVSSDEAGHRELTSCRRGMSLIIWNAFGAWGGREHSKSLPSC</sequence>
<protein>
    <recommendedName>
        <fullName evidence="2">CCHC-type domain-containing protein</fullName>
    </recommendedName>
</protein>
<dbReference type="PANTHER" id="PTHR31286:SF167">
    <property type="entry name" value="OS09G0268800 PROTEIN"/>
    <property type="match status" value="1"/>
</dbReference>
<organism evidence="3 4">
    <name type="scientific">Cannabis sativa</name>
    <name type="common">Hemp</name>
    <name type="synonym">Marijuana</name>
    <dbReference type="NCBI Taxonomy" id="3483"/>
    <lineage>
        <taxon>Eukaryota</taxon>
        <taxon>Viridiplantae</taxon>
        <taxon>Streptophyta</taxon>
        <taxon>Embryophyta</taxon>
        <taxon>Tracheophyta</taxon>
        <taxon>Spermatophyta</taxon>
        <taxon>Magnoliopsida</taxon>
        <taxon>eudicotyledons</taxon>
        <taxon>Gunneridae</taxon>
        <taxon>Pentapetalae</taxon>
        <taxon>rosids</taxon>
        <taxon>fabids</taxon>
        <taxon>Rosales</taxon>
        <taxon>Cannabaceae</taxon>
        <taxon>Cannabis</taxon>
    </lineage>
</organism>
<accession>A0A803P1F1</accession>
<proteinExistence type="predicted"/>
<dbReference type="PROSITE" id="PS50158">
    <property type="entry name" value="ZF_CCHC"/>
    <property type="match status" value="1"/>
</dbReference>
<dbReference type="EnsemblPlants" id="evm.model.02.520">
    <property type="protein sequence ID" value="cds.evm.model.02.520"/>
    <property type="gene ID" value="evm.TU.02.520"/>
</dbReference>
<dbReference type="GO" id="GO:0008270">
    <property type="term" value="F:zinc ion binding"/>
    <property type="evidence" value="ECO:0007669"/>
    <property type="project" value="UniProtKB-KW"/>
</dbReference>